<dbReference type="RefSeq" id="WP_003446407.1">
    <property type="nucleotide sequence ID" value="NZ_ANZB01000011.1"/>
</dbReference>
<evidence type="ECO:0000313" key="13">
    <source>
        <dbReference type="EMBL" id="KRU14518.1"/>
    </source>
</evidence>
<proteinExistence type="inferred from homology"/>
<organism evidence="12 15">
    <name type="scientific">Clostridium pasteurianum DSM 525 = ATCC 6013</name>
    <dbReference type="NCBI Taxonomy" id="1262449"/>
    <lineage>
        <taxon>Bacteria</taxon>
        <taxon>Bacillati</taxon>
        <taxon>Bacillota</taxon>
        <taxon>Clostridia</taxon>
        <taxon>Eubacteriales</taxon>
        <taxon>Clostridiaceae</taxon>
        <taxon>Clostridium</taxon>
    </lineage>
</organism>
<gene>
    <name evidence="12" type="ORF">CLPA_c34030</name>
    <name evidence="13" type="ORF">CP6013_03777</name>
</gene>
<dbReference type="InterPro" id="IPR001453">
    <property type="entry name" value="MoaB/Mog_dom"/>
</dbReference>
<dbReference type="NCBIfam" id="TIGR00177">
    <property type="entry name" value="molyb_syn"/>
    <property type="match status" value="1"/>
</dbReference>
<evidence type="ECO:0000256" key="1">
    <source>
        <dbReference type="ARBA" id="ARBA00002901"/>
    </source>
</evidence>
<dbReference type="GO" id="GO:0046872">
    <property type="term" value="F:metal ion binding"/>
    <property type="evidence" value="ECO:0007669"/>
    <property type="project" value="UniProtKB-UniRule"/>
</dbReference>
<reference evidence="13 14" key="3">
    <citation type="journal article" name="Genome Announc.">
        <title>Improved Draft Genome Sequence of Clostridium pasteurianum Strain ATCC 6013 (DSM 525) Using a Hybrid Next-Generation Sequencing Approach.</title>
        <authorList>
            <person name="Pyne M.E."/>
            <person name="Utturkar S."/>
            <person name="Brown S.D."/>
            <person name="Moo-Young M."/>
            <person name="Chung D.A."/>
            <person name="Chou C.P."/>
        </authorList>
    </citation>
    <scope>NUCLEOTIDE SEQUENCE [LARGE SCALE GENOMIC DNA]</scope>
    <source>
        <strain evidence="13 14">ATCC 6013</strain>
    </source>
</reference>
<comment type="cofactor">
    <cofactor evidence="10">
        <name>Mg(2+)</name>
        <dbReference type="ChEBI" id="CHEBI:18420"/>
    </cofactor>
</comment>
<dbReference type="CDD" id="cd00887">
    <property type="entry name" value="MoeA"/>
    <property type="match status" value="1"/>
</dbReference>
<dbReference type="SUPFAM" id="SSF53850">
    <property type="entry name" value="Periplasmic binding protein-like II"/>
    <property type="match status" value="1"/>
</dbReference>
<reference evidence="13" key="2">
    <citation type="submission" date="2015-10" db="EMBL/GenBank/DDBJ databases">
        <title>Improved Draft Genome Sequence of Clostridium pasteurianum Strain ATCC 6013 (DSM 525) Using a Hybrid Next-Generation Sequencing Approach.</title>
        <authorList>
            <person name="Pyne M.E."/>
            <person name="Utturkar S.M."/>
            <person name="Brown S.D."/>
            <person name="Moo-Young M."/>
            <person name="Chung D.A."/>
            <person name="Chou P.C."/>
        </authorList>
    </citation>
    <scope>NUCLEOTIDE SEQUENCE</scope>
    <source>
        <strain evidence="13">ATCC 6013</strain>
    </source>
</reference>
<sequence>MVQKVYLSNYELKEALSEYLGRIKHSFLNKELLNTEEALGRVTSEAVYSKISSPFYNCSAMDGIAVQSLKTIGASEKRPITLEEGKDYLVVDTGDPIPREYDCVIMVEDTVKIDGDKVKIYKSAAPWQHIRPLGEDIVENQLIVPSGHMIRPVDIGAMLAGGVNTVEVYKKPLIGVIPTGTELVDPGSNLKIGDIIDFNSRVFSAQVTQYGGIPKRYGIVKDNYDILKSILKKAVSECDIVIINAGSSAGREDYTSDVISDLGEVYIHGVSIKPGKPVVLGEVENKPVLGIPGYPVSAYFIMDKILKVIIEGYQGKKTEKVQRLEATLSRRVMSSLKYLEFVRMKLGYVGNKFIATPLSRGAGSTMSLVRADGILEIPQNVEGIEAGSKVQISLMKNIDEIKNTIVCIGSHDPILDILSDLIHVKNPDYYLSSAHTGSMGGIMALKNGETHIAPIHLLDMESGKYNIFYINKYLKGKNIALIKVVNRIQGLMVQKGNPLCLKEISDIYKKGVRFVNRQRGAGTRLLLDYYLKKLNISPKDINGYEREEFTHLSVAAAVASGDVDCGLGVYSAAEIMGLDFIPVCNEEYDFAVPEEYLEMETIKELIDIMKSNIFLKELDRLGGYDYSSIGRVITHNDKKLTFAKKVDKDVHLKAIDRV</sequence>
<dbReference type="EMBL" id="CP009268">
    <property type="protein sequence ID" value="AJA53457.1"/>
    <property type="molecule type" value="Genomic_DNA"/>
</dbReference>
<dbReference type="PATRIC" id="fig|1262449.3.peg.2955"/>
<dbReference type="eggNOG" id="COG0303">
    <property type="taxonomic scope" value="Bacteria"/>
</dbReference>
<evidence type="ECO:0000256" key="7">
    <source>
        <dbReference type="ARBA" id="ARBA00022505"/>
    </source>
</evidence>
<evidence type="ECO:0000256" key="10">
    <source>
        <dbReference type="RuleBase" id="RU365090"/>
    </source>
</evidence>
<evidence type="ECO:0000313" key="15">
    <source>
        <dbReference type="Proteomes" id="UP000030905"/>
    </source>
</evidence>
<dbReference type="EMBL" id="JPGY02000001">
    <property type="protein sequence ID" value="KRU14518.1"/>
    <property type="molecule type" value="Genomic_DNA"/>
</dbReference>
<evidence type="ECO:0000256" key="2">
    <source>
        <dbReference type="ARBA" id="ARBA00003487"/>
    </source>
</evidence>
<dbReference type="Gene3D" id="2.170.190.11">
    <property type="entry name" value="Molybdopterin biosynthesis moea protein, domain 3"/>
    <property type="match status" value="1"/>
</dbReference>
<dbReference type="InterPro" id="IPR038987">
    <property type="entry name" value="MoeA-like"/>
</dbReference>
<dbReference type="InterPro" id="IPR005111">
    <property type="entry name" value="MoeA_C_domain_IV"/>
</dbReference>
<keyword evidence="10" id="KW-0479">Metal-binding</keyword>
<evidence type="ECO:0000259" key="11">
    <source>
        <dbReference type="SMART" id="SM00852"/>
    </source>
</evidence>
<dbReference type="InterPro" id="IPR005110">
    <property type="entry name" value="MoeA_linker/N"/>
</dbReference>
<keyword evidence="7 10" id="KW-0500">Molybdenum</keyword>
<accession>A0A0H3J7L6</accession>
<dbReference type="PANTHER" id="PTHR10192">
    <property type="entry name" value="MOLYBDOPTERIN BIOSYNTHESIS PROTEIN"/>
    <property type="match status" value="1"/>
</dbReference>
<dbReference type="Gene3D" id="3.40.980.10">
    <property type="entry name" value="MoaB/Mog-like domain"/>
    <property type="match status" value="1"/>
</dbReference>
<dbReference type="PANTHER" id="PTHR10192:SF16">
    <property type="entry name" value="MOLYBDOPTERIN MOLYBDENUMTRANSFERASE"/>
    <property type="match status" value="1"/>
</dbReference>
<evidence type="ECO:0000256" key="8">
    <source>
        <dbReference type="ARBA" id="ARBA00023150"/>
    </source>
</evidence>
<dbReference type="Pfam" id="PF00994">
    <property type="entry name" value="MoCF_biosynth"/>
    <property type="match status" value="1"/>
</dbReference>
<feature type="domain" description="MoaB/Mog" evidence="11">
    <location>
        <begin position="175"/>
        <end position="312"/>
    </location>
</feature>
<dbReference type="InterPro" id="IPR036688">
    <property type="entry name" value="MoeA_C_domain_IV_sf"/>
</dbReference>
<dbReference type="InterPro" id="IPR036425">
    <property type="entry name" value="MoaB/Mog-like_dom_sf"/>
</dbReference>
<dbReference type="KEGG" id="cpat:CLPA_c34030"/>
<dbReference type="SMART" id="SM00852">
    <property type="entry name" value="MoCF_biosynth"/>
    <property type="match status" value="1"/>
</dbReference>
<name>A0A0H3J7L6_CLOPA</name>
<evidence type="ECO:0000313" key="12">
    <source>
        <dbReference type="EMBL" id="AJA53457.1"/>
    </source>
</evidence>
<evidence type="ECO:0000256" key="5">
    <source>
        <dbReference type="ARBA" id="ARBA00013269"/>
    </source>
</evidence>
<keyword evidence="8 10" id="KW-0501">Molybdenum cofactor biosynthesis</keyword>
<dbReference type="Proteomes" id="UP000028042">
    <property type="component" value="Unassembled WGS sequence"/>
</dbReference>
<dbReference type="PROSITE" id="PS01079">
    <property type="entry name" value="MOCF_BIOSYNTHESIS_2"/>
    <property type="match status" value="1"/>
</dbReference>
<keyword evidence="15" id="KW-1185">Reference proteome</keyword>
<evidence type="ECO:0000256" key="6">
    <source>
        <dbReference type="ARBA" id="ARBA00021108"/>
    </source>
</evidence>
<dbReference type="eggNOG" id="COG1910">
    <property type="taxonomic scope" value="Bacteria"/>
</dbReference>
<dbReference type="GO" id="GO:0006777">
    <property type="term" value="P:Mo-molybdopterin cofactor biosynthetic process"/>
    <property type="evidence" value="ECO:0007669"/>
    <property type="project" value="UniProtKB-UniRule"/>
</dbReference>
<dbReference type="Pfam" id="PF12727">
    <property type="entry name" value="PBP_like"/>
    <property type="match status" value="1"/>
</dbReference>
<evidence type="ECO:0000256" key="4">
    <source>
        <dbReference type="ARBA" id="ARBA00010763"/>
    </source>
</evidence>
<comment type="catalytic activity">
    <reaction evidence="9">
        <text>adenylyl-molybdopterin + molybdate = Mo-molybdopterin + AMP + H(+)</text>
        <dbReference type="Rhea" id="RHEA:35047"/>
        <dbReference type="ChEBI" id="CHEBI:15378"/>
        <dbReference type="ChEBI" id="CHEBI:36264"/>
        <dbReference type="ChEBI" id="CHEBI:62727"/>
        <dbReference type="ChEBI" id="CHEBI:71302"/>
        <dbReference type="ChEBI" id="CHEBI:456215"/>
        <dbReference type="EC" id="2.10.1.1"/>
    </reaction>
</comment>
<dbReference type="Gene3D" id="3.90.105.10">
    <property type="entry name" value="Molybdopterin biosynthesis moea protein, domain 2"/>
    <property type="match status" value="1"/>
</dbReference>
<dbReference type="SUPFAM" id="SSF63882">
    <property type="entry name" value="MoeA N-terminal region -like"/>
    <property type="match status" value="1"/>
</dbReference>
<dbReference type="InterPro" id="IPR024370">
    <property type="entry name" value="PBP_domain"/>
</dbReference>
<dbReference type="GeneID" id="93075507"/>
<dbReference type="InterPro" id="IPR008284">
    <property type="entry name" value="MoCF_biosynth_CS"/>
</dbReference>
<dbReference type="Gene3D" id="2.40.340.10">
    <property type="entry name" value="MoeA, C-terminal, domain IV"/>
    <property type="match status" value="1"/>
</dbReference>
<dbReference type="UniPathway" id="UPA00344"/>
<dbReference type="InterPro" id="IPR036135">
    <property type="entry name" value="MoeA_linker/N_sf"/>
</dbReference>
<dbReference type="NCBIfam" id="NF011068">
    <property type="entry name" value="PRK14498.1"/>
    <property type="match status" value="1"/>
</dbReference>
<dbReference type="Pfam" id="PF03454">
    <property type="entry name" value="MoeA_C"/>
    <property type="match status" value="1"/>
</dbReference>
<dbReference type="KEGG" id="cpae:CPAST_c34030"/>
<reference evidence="12 15" key="1">
    <citation type="journal article" date="2015" name="Genome Announc.">
        <title>Complete Genome Sequence of the Nitrogen-Fixing and Solvent-Producing Clostridium pasteurianum DSM 525.</title>
        <authorList>
            <person name="Poehlein A."/>
            <person name="Grosse-Honebrink A."/>
            <person name="Zhang Y."/>
            <person name="Minton N.P."/>
            <person name="Daniel R."/>
        </authorList>
    </citation>
    <scope>NUCLEOTIDE SEQUENCE [LARGE SCALE GENOMIC DNA]</scope>
    <source>
        <strain evidence="12">DSM 525</strain>
        <strain evidence="15">DSM 525 / ATCC 6013</strain>
    </source>
</reference>
<dbReference type="GO" id="GO:0061599">
    <property type="term" value="F:molybdopterin molybdotransferase activity"/>
    <property type="evidence" value="ECO:0007669"/>
    <property type="project" value="UniProtKB-UniRule"/>
</dbReference>
<comment type="similarity">
    <text evidence="4 10">Belongs to the MoeA family.</text>
</comment>
<keyword evidence="10" id="KW-0808">Transferase</keyword>
<evidence type="ECO:0000256" key="3">
    <source>
        <dbReference type="ARBA" id="ARBA00005046"/>
    </source>
</evidence>
<dbReference type="SUPFAM" id="SSF63867">
    <property type="entry name" value="MoeA C-terminal domain-like"/>
    <property type="match status" value="1"/>
</dbReference>
<dbReference type="GO" id="GO:0005829">
    <property type="term" value="C:cytosol"/>
    <property type="evidence" value="ECO:0007669"/>
    <property type="project" value="TreeGrafter"/>
</dbReference>
<evidence type="ECO:0000313" key="14">
    <source>
        <dbReference type="Proteomes" id="UP000028042"/>
    </source>
</evidence>
<keyword evidence="10" id="KW-0460">Magnesium</keyword>
<comment type="pathway">
    <text evidence="3 10">Cofactor biosynthesis; molybdopterin biosynthesis.</text>
</comment>
<protein>
    <recommendedName>
        <fullName evidence="6 10">Molybdopterin molybdenumtransferase</fullName>
        <ecNumber evidence="5 10">2.10.1.1</ecNumber>
    </recommendedName>
</protein>
<dbReference type="AlphaFoldDB" id="A0A0H3J7L6"/>
<evidence type="ECO:0000256" key="9">
    <source>
        <dbReference type="ARBA" id="ARBA00047317"/>
    </source>
</evidence>
<comment type="function">
    <text evidence="1 10">Catalyzes the insertion of molybdate into adenylated molybdopterin with the concomitant release of AMP.</text>
</comment>
<dbReference type="EC" id="2.10.1.1" evidence="5 10"/>
<dbReference type="Pfam" id="PF03453">
    <property type="entry name" value="MoeA_N"/>
    <property type="match status" value="1"/>
</dbReference>
<dbReference type="SUPFAM" id="SSF53218">
    <property type="entry name" value="Molybdenum cofactor biosynthesis proteins"/>
    <property type="match status" value="1"/>
</dbReference>
<comment type="function">
    <text evidence="2">May be involved in the biosynthesis of molybdopterin.</text>
</comment>
<dbReference type="Proteomes" id="UP000030905">
    <property type="component" value="Chromosome"/>
</dbReference>